<dbReference type="EMBL" id="PHUM01000003">
    <property type="protein sequence ID" value="PWH09274.1"/>
    <property type="molecule type" value="Genomic_DNA"/>
</dbReference>
<evidence type="ECO:0000259" key="4">
    <source>
        <dbReference type="Pfam" id="PF10145"/>
    </source>
</evidence>
<evidence type="ECO:0000313" key="6">
    <source>
        <dbReference type="Proteomes" id="UP000245582"/>
    </source>
</evidence>
<sequence length="1014" mass="104870">MPALNKNITVRLRADASNFNASIKAAGANAQQLASGMEQSGRKTSLLTTGLAAAGMAAGALGVAAIKTASDFDASMSGVQSVTRASAAEMDLLRQAAIDAGADTIYSASEAAAGITELGKAGLSTTDILSGGLNGALDLAASEGIDVSEAAELMATALTQFGLSGDRATDVADALAAGAGSASGSARDLGFALSQAGTMAHTYGISMEETVGALSAFASAGMIGSDAGTSLRSMLQHLGNPTKEASELMDELGISVYDNQGHFVSLSNLAGQLQTQMGGLSEEERNAAMATIFGADAVRAATQLYNQGSAGVEKWTKTVSQSGYAAEMAAARTDNLQGDLEKLSGSVETLLTNLGEGGQGPLRSLVQTLDTLVGAFSGLPEPVQQWIVLGTTAVGIGAALHKSMGPLSDSTSAAARSFSLFADPWQRLTGLAGGVQTAFHQIQLSMMTASQQMDAVGTASSKTELRLGALKSVGGGLLSLLGGPWGIALGVAGGMLLGFAKDAQEAKAKTQEFADAIDSGDDILEKLIRDISSGDDGTWGFWDKATTGFDSLGEALDKAGVSYSTFAEAVDGSKEAQEEFEQQLMDSGLDGIQLDAIRSAYDELSGQVSNAKDQVQKTNEEVAKVQGTSEDAAAATGELGDEMSDTADSTQDYADALDDLIDNLFALEQSHLSADQSVVALNQEILDLNETVSANGVVLDANGNALAGCEEKAYGTQDSLYSLASQAYDTAQAILEEGAQMDASGQSTDGLTNATEQARGVLEQARQAFINNAVASGMSQEAAAALADQLGLTGNKADELSRQVENLDSKKINDKNFSINVTDNASWVIDHVQGRQIADKYFQIHGTYVDESGGEYTSDGYRPKNATGKIPWGMATGGLIGYAAGGMMGLANGDGYTGLINGWGGKKSDVMPIMASRGEFMQQASAVDYYGVDAMRALNERKIPREWLAGPKQVVAVSAPEVKSSTTTVVVDNQAVVDAIRQAVREMPGIIRKNTPVMGKRDAYRVAREAVNGR</sequence>
<dbReference type="InterPro" id="IPR010090">
    <property type="entry name" value="Phage_tape_meas"/>
</dbReference>
<accession>A0A2U2RU23</accession>
<keyword evidence="3" id="KW-0472">Membrane</keyword>
<proteinExistence type="predicted"/>
<keyword evidence="2" id="KW-0175">Coiled coil</keyword>
<organism evidence="5 6">
    <name type="scientific">Bifidobacterium longum</name>
    <dbReference type="NCBI Taxonomy" id="216816"/>
    <lineage>
        <taxon>Bacteria</taxon>
        <taxon>Bacillati</taxon>
        <taxon>Actinomycetota</taxon>
        <taxon>Actinomycetes</taxon>
        <taxon>Bifidobacteriales</taxon>
        <taxon>Bifidobacteriaceae</taxon>
        <taxon>Bifidobacterium</taxon>
    </lineage>
</organism>
<dbReference type="AlphaFoldDB" id="A0A2U2RU23"/>
<keyword evidence="3" id="KW-0812">Transmembrane</keyword>
<feature type="coiled-coil region" evidence="2">
    <location>
        <begin position="594"/>
        <end position="628"/>
    </location>
</feature>
<keyword evidence="1" id="KW-1188">Viral release from host cell</keyword>
<name>A0A2U2RU23_BIFLN</name>
<dbReference type="NCBIfam" id="TIGR01760">
    <property type="entry name" value="tape_meas_TP901"/>
    <property type="match status" value="1"/>
</dbReference>
<protein>
    <submittedName>
        <fullName evidence="5">Phage tail tape measure protein</fullName>
    </submittedName>
</protein>
<dbReference type="Pfam" id="PF10145">
    <property type="entry name" value="PhageMin_Tail"/>
    <property type="match status" value="1"/>
</dbReference>
<evidence type="ECO:0000256" key="1">
    <source>
        <dbReference type="ARBA" id="ARBA00022612"/>
    </source>
</evidence>
<feature type="domain" description="Phage tail tape measure protein" evidence="4">
    <location>
        <begin position="94"/>
        <end position="294"/>
    </location>
</feature>
<evidence type="ECO:0000256" key="3">
    <source>
        <dbReference type="SAM" id="Phobius"/>
    </source>
</evidence>
<keyword evidence="3" id="KW-1133">Transmembrane helix</keyword>
<dbReference type="RefSeq" id="WP_109087513.1">
    <property type="nucleotide sequence ID" value="NZ_PHUM01000003.1"/>
</dbReference>
<reference evidence="5 6" key="1">
    <citation type="submission" date="2017-11" db="EMBL/GenBank/DDBJ databases">
        <title>Draft genome sequence of Bifidobacterium longum UMA026, isolated from Holstein dairy cow feces.</title>
        <authorList>
            <person name="Albert K."/>
            <person name="Sela D.A."/>
        </authorList>
    </citation>
    <scope>NUCLEOTIDE SEQUENCE [LARGE SCALE GENOMIC DNA]</scope>
    <source>
        <strain evidence="5 6">UMA026</strain>
    </source>
</reference>
<feature type="transmembrane region" description="Helical" evidence="3">
    <location>
        <begin position="46"/>
        <end position="66"/>
    </location>
</feature>
<dbReference type="PANTHER" id="PTHR37813:SF1">
    <property type="entry name" value="FELS-2 PROPHAGE PROTEIN"/>
    <property type="match status" value="1"/>
</dbReference>
<dbReference type="PANTHER" id="PTHR37813">
    <property type="entry name" value="FELS-2 PROPHAGE PROTEIN"/>
    <property type="match status" value="1"/>
</dbReference>
<evidence type="ECO:0000313" key="5">
    <source>
        <dbReference type="EMBL" id="PWH09274.1"/>
    </source>
</evidence>
<comment type="caution">
    <text evidence="5">The sequence shown here is derived from an EMBL/GenBank/DDBJ whole genome shotgun (WGS) entry which is preliminary data.</text>
</comment>
<gene>
    <name evidence="5" type="ORF">CWE05_03080</name>
</gene>
<evidence type="ECO:0000256" key="2">
    <source>
        <dbReference type="SAM" id="Coils"/>
    </source>
</evidence>
<dbReference type="Proteomes" id="UP000245582">
    <property type="component" value="Unassembled WGS sequence"/>
</dbReference>